<dbReference type="InterPro" id="IPR042100">
    <property type="entry name" value="Bug_dom1"/>
</dbReference>
<name>A0A9X0R1G7_9PROT</name>
<dbReference type="AlphaFoldDB" id="A0A9X0R1G7"/>
<dbReference type="Pfam" id="PF03401">
    <property type="entry name" value="TctC"/>
    <property type="match status" value="1"/>
</dbReference>
<gene>
    <name evidence="2" type="ORF">H7965_20950</name>
</gene>
<reference evidence="2" key="1">
    <citation type="submission" date="2020-08" db="EMBL/GenBank/DDBJ databases">
        <authorList>
            <person name="Hu Y."/>
            <person name="Nguyen S.V."/>
            <person name="Li F."/>
            <person name="Fanning S."/>
        </authorList>
    </citation>
    <scope>NUCLEOTIDE SEQUENCE</scope>
    <source>
        <strain evidence="2">SYSU D8009</strain>
    </source>
</reference>
<evidence type="ECO:0000256" key="1">
    <source>
        <dbReference type="ARBA" id="ARBA00006987"/>
    </source>
</evidence>
<dbReference type="Gene3D" id="3.40.190.150">
    <property type="entry name" value="Bordetella uptake gene, domain 1"/>
    <property type="match status" value="1"/>
</dbReference>
<evidence type="ECO:0000313" key="3">
    <source>
        <dbReference type="Proteomes" id="UP000600101"/>
    </source>
</evidence>
<organism evidence="2 3">
    <name type="scientific">Siccirubricoccus deserti</name>
    <dbReference type="NCBI Taxonomy" id="2013562"/>
    <lineage>
        <taxon>Bacteria</taxon>
        <taxon>Pseudomonadati</taxon>
        <taxon>Pseudomonadota</taxon>
        <taxon>Alphaproteobacteria</taxon>
        <taxon>Acetobacterales</taxon>
        <taxon>Roseomonadaceae</taxon>
        <taxon>Siccirubricoccus</taxon>
    </lineage>
</organism>
<evidence type="ECO:0008006" key="4">
    <source>
        <dbReference type="Google" id="ProtNLM"/>
    </source>
</evidence>
<dbReference type="PANTHER" id="PTHR42928:SF5">
    <property type="entry name" value="BLR1237 PROTEIN"/>
    <property type="match status" value="1"/>
</dbReference>
<comment type="similarity">
    <text evidence="1">Belongs to the UPF0065 (bug) family.</text>
</comment>
<dbReference type="InterPro" id="IPR005064">
    <property type="entry name" value="BUG"/>
</dbReference>
<accession>A0A9X0R1G7</accession>
<keyword evidence="3" id="KW-1185">Reference proteome</keyword>
<proteinExistence type="inferred from homology"/>
<dbReference type="Gene3D" id="3.40.190.10">
    <property type="entry name" value="Periplasmic binding protein-like II"/>
    <property type="match status" value="1"/>
</dbReference>
<dbReference type="PANTHER" id="PTHR42928">
    <property type="entry name" value="TRICARBOXYLATE-BINDING PROTEIN"/>
    <property type="match status" value="1"/>
</dbReference>
<dbReference type="Proteomes" id="UP000600101">
    <property type="component" value="Unassembled WGS sequence"/>
</dbReference>
<protein>
    <recommendedName>
        <fullName evidence="4">Tripartite tricarboxylate transporter substrate binding protein</fullName>
    </recommendedName>
</protein>
<sequence>MLFDMRTGAQLLHIRFRGAAEAQQAALSGNTDGLWDTVGPMSGVLRAGGPRGLGLSAATRGGAVPSVIEAGFPGLVATNCFLLIASAGLDPAIAAKLRAAVRVALGEVAARARPEASGVIPLGVPMPAEIAAFVAREGERWGNEVRTAGIRPG</sequence>
<dbReference type="EMBL" id="JACOMF010000034">
    <property type="protein sequence ID" value="MBC4017776.1"/>
    <property type="molecule type" value="Genomic_DNA"/>
</dbReference>
<comment type="caution">
    <text evidence="2">The sequence shown here is derived from an EMBL/GenBank/DDBJ whole genome shotgun (WGS) entry which is preliminary data.</text>
</comment>
<evidence type="ECO:0000313" key="2">
    <source>
        <dbReference type="EMBL" id="MBC4017776.1"/>
    </source>
</evidence>